<dbReference type="InterPro" id="IPR009078">
    <property type="entry name" value="Ferritin-like_SF"/>
</dbReference>
<dbReference type="InterPro" id="IPR012348">
    <property type="entry name" value="RNR-like"/>
</dbReference>
<protein>
    <recommendedName>
        <fullName evidence="4">p-aminobenzoate N-oxygenase AurF</fullName>
    </recommendedName>
</protein>
<dbReference type="InterPro" id="IPR025859">
    <property type="entry name" value="AurF/CmlI"/>
</dbReference>
<dbReference type="Proteomes" id="UP000215506">
    <property type="component" value="Unassembled WGS sequence"/>
</dbReference>
<accession>A0A231H4G8</accession>
<organism evidence="2 3">
    <name type="scientific">Nocardia cerradoensis</name>
    <dbReference type="NCBI Taxonomy" id="85688"/>
    <lineage>
        <taxon>Bacteria</taxon>
        <taxon>Bacillati</taxon>
        <taxon>Actinomycetota</taxon>
        <taxon>Actinomycetes</taxon>
        <taxon>Mycobacteriales</taxon>
        <taxon>Nocardiaceae</taxon>
        <taxon>Nocardia</taxon>
    </lineage>
</organism>
<gene>
    <name evidence="2" type="ORF">B7C42_03972</name>
</gene>
<feature type="compositionally biased region" description="Low complexity" evidence="1">
    <location>
        <begin position="322"/>
        <end position="340"/>
    </location>
</feature>
<reference evidence="2 3" key="1">
    <citation type="submission" date="2017-07" db="EMBL/GenBank/DDBJ databases">
        <title>First draft Genome Sequence of Nocardia cerradoensis isolated from human infection.</title>
        <authorList>
            <person name="Carrasco G."/>
        </authorList>
    </citation>
    <scope>NUCLEOTIDE SEQUENCE [LARGE SCALE GENOMIC DNA]</scope>
    <source>
        <strain evidence="2 3">CNM20130759</strain>
    </source>
</reference>
<evidence type="ECO:0000313" key="2">
    <source>
        <dbReference type="EMBL" id="OXR43737.1"/>
    </source>
</evidence>
<sequence>MAQHTENFAGDASDGRERVAQRLLRSSAEHFYDADIDIDWEQPWQPDKAWLPEHRISLYGTPLWDRLTPEQRIKLGKHELVSLLSFGIVAEGLLSKYLLRIVARDPTSQHAMYALTELSEEARHSIMFARLIDKTGIPPYRPVALNRMQLRVAEHFPIGPVVYAGTLLIEEILDRGQREAMADSEIQPHVRQLMRIHVLEEARHIGFARDALARGMARRSRWQRLPHQLLLAYFALVLYPMLVNPQVYRAVGIDPRRGFAAAFTGPQYRRTMSFLSEPMLRYFDEVGMLDGAAVHTLWRLTRSLPDDLCRRSVNGPAPQANPSFRPARPRWSARPAAGDR</sequence>
<feature type="region of interest" description="Disordered" evidence="1">
    <location>
        <begin position="311"/>
        <end position="340"/>
    </location>
</feature>
<evidence type="ECO:0000313" key="3">
    <source>
        <dbReference type="Proteomes" id="UP000215506"/>
    </source>
</evidence>
<dbReference type="RefSeq" id="WP_094026162.1">
    <property type="nucleotide sequence ID" value="NZ_NGAF01000008.1"/>
</dbReference>
<keyword evidence="3" id="KW-1185">Reference proteome</keyword>
<dbReference type="Pfam" id="PF11583">
    <property type="entry name" value="AurF"/>
    <property type="match status" value="1"/>
</dbReference>
<name>A0A231H4G8_9NOCA</name>
<dbReference type="GO" id="GO:0016491">
    <property type="term" value="F:oxidoreductase activity"/>
    <property type="evidence" value="ECO:0007669"/>
    <property type="project" value="InterPro"/>
</dbReference>
<proteinExistence type="predicted"/>
<dbReference type="Gene3D" id="1.10.620.20">
    <property type="entry name" value="Ribonucleotide Reductase, subunit A"/>
    <property type="match status" value="1"/>
</dbReference>
<evidence type="ECO:0000256" key="1">
    <source>
        <dbReference type="SAM" id="MobiDB-lite"/>
    </source>
</evidence>
<comment type="caution">
    <text evidence="2">The sequence shown here is derived from an EMBL/GenBank/DDBJ whole genome shotgun (WGS) entry which is preliminary data.</text>
</comment>
<dbReference type="AlphaFoldDB" id="A0A231H4G8"/>
<dbReference type="SUPFAM" id="SSF47240">
    <property type="entry name" value="Ferritin-like"/>
    <property type="match status" value="1"/>
</dbReference>
<evidence type="ECO:0008006" key="4">
    <source>
        <dbReference type="Google" id="ProtNLM"/>
    </source>
</evidence>
<dbReference type="EMBL" id="NGAF01000008">
    <property type="protein sequence ID" value="OXR43737.1"/>
    <property type="molecule type" value="Genomic_DNA"/>
</dbReference>